<evidence type="ECO:0000313" key="1">
    <source>
        <dbReference type="EMBL" id="MFD2263847.1"/>
    </source>
</evidence>
<reference evidence="2" key="1">
    <citation type="journal article" date="2019" name="Int. J. Syst. Evol. Microbiol.">
        <title>The Global Catalogue of Microorganisms (GCM) 10K type strain sequencing project: providing services to taxonomists for standard genome sequencing and annotation.</title>
        <authorList>
            <consortium name="The Broad Institute Genomics Platform"/>
            <consortium name="The Broad Institute Genome Sequencing Center for Infectious Disease"/>
            <person name="Wu L."/>
            <person name="Ma J."/>
        </authorList>
    </citation>
    <scope>NUCLEOTIDE SEQUENCE [LARGE SCALE GENOMIC DNA]</scope>
    <source>
        <strain evidence="2">CGMCC 1.19062</strain>
    </source>
</reference>
<organism evidence="1 2">
    <name type="scientific">Lacibacterium aquatile</name>
    <dbReference type="NCBI Taxonomy" id="1168082"/>
    <lineage>
        <taxon>Bacteria</taxon>
        <taxon>Pseudomonadati</taxon>
        <taxon>Pseudomonadota</taxon>
        <taxon>Alphaproteobacteria</taxon>
        <taxon>Rhodospirillales</taxon>
        <taxon>Rhodospirillaceae</taxon>
    </lineage>
</organism>
<dbReference type="EMBL" id="JBHUIP010000012">
    <property type="protein sequence ID" value="MFD2263847.1"/>
    <property type="molecule type" value="Genomic_DNA"/>
</dbReference>
<sequence length="173" mass="19402">MLPSDDWHDEAVELAGFLRQAAGDRAYASRRDLRPERLSPGLLASLYMVDVTSDASMGGGPWRYRFRLIGDELISMTGENWTGRNLDSALVGPRLPMFLSAFDEVMQTRKPTRTTHDFINMRANVAYPAVRYLFPLSSDGETIDVMLGYIVALSRHWIEDDTAGERIAAFGRA</sequence>
<gene>
    <name evidence="1" type="ORF">ACFSM5_13175</name>
</gene>
<dbReference type="Proteomes" id="UP001597295">
    <property type="component" value="Unassembled WGS sequence"/>
</dbReference>
<protein>
    <recommendedName>
        <fullName evidence="3">PAS domain-containing protein</fullName>
    </recommendedName>
</protein>
<accession>A0ABW5DRY2</accession>
<name>A0ABW5DRY2_9PROT</name>
<proteinExistence type="predicted"/>
<evidence type="ECO:0000313" key="2">
    <source>
        <dbReference type="Proteomes" id="UP001597295"/>
    </source>
</evidence>
<evidence type="ECO:0008006" key="3">
    <source>
        <dbReference type="Google" id="ProtNLM"/>
    </source>
</evidence>
<dbReference type="RefSeq" id="WP_379876890.1">
    <property type="nucleotide sequence ID" value="NZ_JBHUIP010000012.1"/>
</dbReference>
<keyword evidence="2" id="KW-1185">Reference proteome</keyword>
<comment type="caution">
    <text evidence="1">The sequence shown here is derived from an EMBL/GenBank/DDBJ whole genome shotgun (WGS) entry which is preliminary data.</text>
</comment>